<dbReference type="Proteomes" id="UP000001324">
    <property type="component" value="Segment"/>
</dbReference>
<proteinExistence type="predicted"/>
<keyword evidence="2" id="KW-1185">Reference proteome</keyword>
<reference evidence="1 2" key="1">
    <citation type="journal article" date="2007" name="J. Gen. Virol.">
        <title>Sequence and organization of the Heliothis virescens ascovirus genome.</title>
        <authorList>
            <person name="Asgari S."/>
            <person name="Davis J."/>
            <person name="Wood D."/>
            <person name="Wilson P."/>
            <person name="McGrath A."/>
        </authorList>
    </citation>
    <scope>NUCLEOTIDE SEQUENCE [LARGE SCALE GENOMIC DNA]</scope>
    <source>
        <strain evidence="2">HvAv-3e</strain>
    </source>
</reference>
<sequence>MVVNGTNTRKYVSRQASTVCDSRHTWQATMFFTNTALMGLVMMVVRTVSSDGCPYTELSFAKKEGNCIDYEMGDVAHTTDMTVDPYKINYFADNYLPFCTTRVCGDGRHHLFCTVNGQSVGECIGGDPVANFKNIYGAKVTSVEIKYGTLSGIPALFRELYDGFTSDVRSIRLYEHAKHKGDYIDITTKVGVCNNLPENWQMRVSSYGSKKPARFYTGENCTGWSASACRDLGSNNFWDKTNNLWGLLCTVDGLNDNTRSFRF</sequence>
<evidence type="ECO:0000313" key="1">
    <source>
        <dbReference type="EMBL" id="ABO37231.1"/>
    </source>
</evidence>
<dbReference type="RefSeq" id="YP_001110897.1">
    <property type="nucleotide sequence ID" value="NC_009233.1"/>
</dbReference>
<dbReference type="GeneID" id="5076091"/>
<organismHost>
    <name type="scientific">Noctuidae</name>
    <name type="common">owlet moths</name>
    <dbReference type="NCBI Taxonomy" id="7100"/>
</organismHost>
<dbReference type="KEGG" id="vg:5076091"/>
<name>A4KXA0_HVAVE</name>
<dbReference type="Gene3D" id="2.60.20.10">
    <property type="entry name" value="Crystallins"/>
    <property type="match status" value="1"/>
</dbReference>
<accession>A4KXA0</accession>
<organism evidence="2">
    <name type="scientific">Heliothis virescens ascovirus 3e</name>
    <name type="common">HvAV-3e</name>
    <dbReference type="NCBI Taxonomy" id="260797"/>
    <lineage>
        <taxon>Viruses</taxon>
        <taxon>Varidnaviria</taxon>
        <taxon>Bamfordvirae</taxon>
        <taxon>Nucleocytoviricota</taxon>
        <taxon>Megaviricetes</taxon>
        <taxon>Pimascovirales</taxon>
        <taxon>Pimascovirales incertae sedis</taxon>
        <taxon>Ascoviridae</taxon>
        <taxon>Ascovirus</taxon>
        <taxon>Ascovirus hvav3a</taxon>
    </lineage>
</organism>
<dbReference type="OrthoDB" id="31675at10239"/>
<evidence type="ECO:0000313" key="2">
    <source>
        <dbReference type="Proteomes" id="UP000001324"/>
    </source>
</evidence>
<dbReference type="EMBL" id="EF133465">
    <property type="protein sequence ID" value="ABO37231.1"/>
    <property type="molecule type" value="Genomic_DNA"/>
</dbReference>
<protein>
    <submittedName>
        <fullName evidence="1">Uncharacterized protein</fullName>
    </submittedName>
</protein>